<dbReference type="InterPro" id="IPR000210">
    <property type="entry name" value="BTB/POZ_dom"/>
</dbReference>
<organism evidence="3 4">
    <name type="scientific">Acrasis kona</name>
    <dbReference type="NCBI Taxonomy" id="1008807"/>
    <lineage>
        <taxon>Eukaryota</taxon>
        <taxon>Discoba</taxon>
        <taxon>Heterolobosea</taxon>
        <taxon>Tetramitia</taxon>
        <taxon>Eutetramitia</taxon>
        <taxon>Acrasidae</taxon>
        <taxon>Acrasis</taxon>
    </lineage>
</organism>
<dbReference type="InterPro" id="IPR008974">
    <property type="entry name" value="TRAF-like"/>
</dbReference>
<dbReference type="Gene3D" id="2.60.210.10">
    <property type="entry name" value="Apoptosis, Tumor Necrosis Factor Receptor Associated Protein 2, Chain A"/>
    <property type="match status" value="1"/>
</dbReference>
<dbReference type="EMBL" id="JAOPGA020001133">
    <property type="protein sequence ID" value="KAL0485388.1"/>
    <property type="molecule type" value="Genomic_DNA"/>
</dbReference>
<dbReference type="InterPro" id="IPR011333">
    <property type="entry name" value="SKP1/BTB/POZ_sf"/>
</dbReference>
<name>A0AAW2Z6D1_9EUKA</name>
<evidence type="ECO:0000259" key="2">
    <source>
        <dbReference type="PROSITE" id="PS50097"/>
    </source>
</evidence>
<evidence type="ECO:0000256" key="1">
    <source>
        <dbReference type="SAM" id="MobiDB-lite"/>
    </source>
</evidence>
<accession>A0AAW2Z6D1</accession>
<feature type="region of interest" description="Disordered" evidence="1">
    <location>
        <begin position="1"/>
        <end position="61"/>
    </location>
</feature>
<evidence type="ECO:0000313" key="4">
    <source>
        <dbReference type="Proteomes" id="UP001431209"/>
    </source>
</evidence>
<gene>
    <name evidence="3" type="ORF">AKO1_002978</name>
</gene>
<sequence>MPSKRRTQNRSSTSASARKKQTPSRVEQEHTELNYYNKEKKKPRSDGTDQHSSTSEENISKTEELQISTDAGNHSHNGGNTSVALERLHMIQSVCRKFLIEQPSTEPISNIVNGQYRDVVFIVDDAHFYCAAHFINTRSRVLGDLIKRSMFKDDIYRVHIQNTSSALFRLVLEYMVTGNSSPTDLDTAIDLFVYAKEYLEDEDIARQPIMKLLNPIIQPATGNPVTAWSVLNRLTQLGENDSTSYFSHSNSRILFQNTSFLINLNEKCLEHFLRTSLVGEMKEVETYKAVMAWSVLRSGTSHNKTSDQTLLCTLFTTLTDNDIPTGLFHCEKNNYMYVIQFKNTNEVPVTTTNVISNDKQEIMISSPMENIRKVIQPFLPYIRFEYFSIHKFNDFVDSINLFSIETLHSITVAMTKAKRNKPYTMLGITFNNSRRERALVSNTIAYQNIRDQIKSHPWKSSYQDLTHFDPKSNPNFVLGSYFEPTARHDAMDVDLKEVVYKQEEIDLNMTNHENSTKVIQVGSNHTILPFNITFKKVSGGGSGVIDLEQENQHASSSVIVVPSNNNSSAIIRTPKKTSASSSPNNTPSPSNSNQNNAWKVISPKVSISPTRAPPLPIPLYSAPVSCGNTKVELIKDQFVYSIDFDALTKYTNKYFMPEFISLGTTWFLCVCVNHRANQVASFLYNKDLADNKPLKEDMMINTNFTLYNANHPNRETFATFKPSMLCKDKNYVFASSIHLDELKNPNNGWFYTSVETGQLEIKMGVKVTKRTT</sequence>
<evidence type="ECO:0000313" key="3">
    <source>
        <dbReference type="EMBL" id="KAL0485388.1"/>
    </source>
</evidence>
<dbReference type="Proteomes" id="UP001431209">
    <property type="component" value="Unassembled WGS sequence"/>
</dbReference>
<comment type="caution">
    <text evidence="3">The sequence shown here is derived from an EMBL/GenBank/DDBJ whole genome shotgun (WGS) entry which is preliminary data.</text>
</comment>
<protein>
    <recommendedName>
        <fullName evidence="2">BTB domain-containing protein</fullName>
    </recommendedName>
</protein>
<proteinExistence type="predicted"/>
<dbReference type="Pfam" id="PF00651">
    <property type="entry name" value="BTB"/>
    <property type="match status" value="1"/>
</dbReference>
<dbReference type="CDD" id="cd18186">
    <property type="entry name" value="BTB_POZ_ZBTB_KLHL-like"/>
    <property type="match status" value="1"/>
</dbReference>
<dbReference type="AlphaFoldDB" id="A0AAW2Z6D1"/>
<dbReference type="PROSITE" id="PS50097">
    <property type="entry name" value="BTB"/>
    <property type="match status" value="1"/>
</dbReference>
<feature type="domain" description="BTB" evidence="2">
    <location>
        <begin position="117"/>
        <end position="184"/>
    </location>
</feature>
<reference evidence="3 4" key="1">
    <citation type="submission" date="2024-03" db="EMBL/GenBank/DDBJ databases">
        <title>The Acrasis kona genome and developmental transcriptomes reveal deep origins of eukaryotic multicellular pathways.</title>
        <authorList>
            <person name="Sheikh S."/>
            <person name="Fu C.-J."/>
            <person name="Brown M.W."/>
            <person name="Baldauf S.L."/>
        </authorList>
    </citation>
    <scope>NUCLEOTIDE SEQUENCE [LARGE SCALE GENOMIC DNA]</scope>
    <source>
        <strain evidence="3 4">ATCC MYA-3509</strain>
    </source>
</reference>
<dbReference type="Gene3D" id="3.30.710.10">
    <property type="entry name" value="Potassium Channel Kv1.1, Chain A"/>
    <property type="match status" value="1"/>
</dbReference>
<dbReference type="SUPFAM" id="SSF49599">
    <property type="entry name" value="TRAF domain-like"/>
    <property type="match status" value="1"/>
</dbReference>
<dbReference type="SUPFAM" id="SSF54695">
    <property type="entry name" value="POZ domain"/>
    <property type="match status" value="1"/>
</dbReference>
<feature type="region of interest" description="Disordered" evidence="1">
    <location>
        <begin position="574"/>
        <end position="596"/>
    </location>
</feature>
<keyword evidence="4" id="KW-1185">Reference proteome</keyword>